<feature type="domain" description="SANT" evidence="7">
    <location>
        <begin position="59"/>
        <end position="100"/>
    </location>
</feature>
<evidence type="ECO:0000256" key="1">
    <source>
        <dbReference type="ARBA" id="ARBA00023015"/>
    </source>
</evidence>
<feature type="region of interest" description="Disordered" evidence="5">
    <location>
        <begin position="166"/>
        <end position="196"/>
    </location>
</feature>
<evidence type="ECO:0000256" key="6">
    <source>
        <dbReference type="SAM" id="Phobius"/>
    </source>
</evidence>
<evidence type="ECO:0000313" key="8">
    <source>
        <dbReference type="EMBL" id="PIA39128.1"/>
    </source>
</evidence>
<evidence type="ECO:0000256" key="3">
    <source>
        <dbReference type="ARBA" id="ARBA00023163"/>
    </source>
</evidence>
<dbReference type="OrthoDB" id="10264458at2759"/>
<gene>
    <name evidence="8" type="ORF">AQUCO_02700366v1</name>
</gene>
<evidence type="ECO:0000256" key="2">
    <source>
        <dbReference type="ARBA" id="ARBA00023125"/>
    </source>
</evidence>
<proteinExistence type="predicted"/>
<sequence>MDGFGISRQEGRVDLKQIYVLNAIVMASLTLVCLLPIPFMEPAEVPGVSGGSWTNSIQETLLLEALELFGEIWNEIAEHVATISKAQCILHFGQMPYFCKVRMILMLVFRKTLVQDEDTSALKETIETAESKNAINTDLSSLKESHETMERNAMIIGPSSLNRSLELTESKRAAEDRPVSPKVDVSDPRDGTKIKG</sequence>
<dbReference type="GO" id="GO:0003677">
    <property type="term" value="F:DNA binding"/>
    <property type="evidence" value="ECO:0007669"/>
    <property type="project" value="UniProtKB-KW"/>
</dbReference>
<keyword evidence="2" id="KW-0238">DNA-binding</keyword>
<dbReference type="PANTHER" id="PTHR12802:SF41">
    <property type="entry name" value="BRAHMA ASSOCIATED PROTEIN 155 KDA"/>
    <property type="match status" value="1"/>
</dbReference>
<dbReference type="PROSITE" id="PS51293">
    <property type="entry name" value="SANT"/>
    <property type="match status" value="1"/>
</dbReference>
<keyword evidence="6" id="KW-0812">Transmembrane</keyword>
<keyword evidence="4" id="KW-0539">Nucleus</keyword>
<accession>A0A2G5D6J7</accession>
<dbReference type="InterPro" id="IPR009057">
    <property type="entry name" value="Homeodomain-like_sf"/>
</dbReference>
<reference evidence="8 9" key="1">
    <citation type="submission" date="2017-09" db="EMBL/GenBank/DDBJ databases">
        <title>WGS assembly of Aquilegia coerulea Goldsmith.</title>
        <authorList>
            <person name="Hodges S."/>
            <person name="Kramer E."/>
            <person name="Nordborg M."/>
            <person name="Tomkins J."/>
            <person name="Borevitz J."/>
            <person name="Derieg N."/>
            <person name="Yan J."/>
            <person name="Mihaltcheva S."/>
            <person name="Hayes R.D."/>
            <person name="Rokhsar D."/>
        </authorList>
    </citation>
    <scope>NUCLEOTIDE SEQUENCE [LARGE SCALE GENOMIC DNA]</scope>
    <source>
        <strain evidence="9">cv. Goldsmith</strain>
    </source>
</reference>
<keyword evidence="3" id="KW-0804">Transcription</keyword>
<dbReference type="Proteomes" id="UP000230069">
    <property type="component" value="Unassembled WGS sequence"/>
</dbReference>
<dbReference type="EMBL" id="KZ305044">
    <property type="protein sequence ID" value="PIA39128.1"/>
    <property type="molecule type" value="Genomic_DNA"/>
</dbReference>
<name>A0A2G5D6J7_AQUCA</name>
<keyword evidence="6" id="KW-1133">Transmembrane helix</keyword>
<dbReference type="AlphaFoldDB" id="A0A2G5D6J7"/>
<feature type="transmembrane region" description="Helical" evidence="6">
    <location>
        <begin position="18"/>
        <end position="39"/>
    </location>
</feature>
<organism evidence="8 9">
    <name type="scientific">Aquilegia coerulea</name>
    <name type="common">Rocky mountain columbine</name>
    <dbReference type="NCBI Taxonomy" id="218851"/>
    <lineage>
        <taxon>Eukaryota</taxon>
        <taxon>Viridiplantae</taxon>
        <taxon>Streptophyta</taxon>
        <taxon>Embryophyta</taxon>
        <taxon>Tracheophyta</taxon>
        <taxon>Spermatophyta</taxon>
        <taxon>Magnoliopsida</taxon>
        <taxon>Ranunculales</taxon>
        <taxon>Ranunculaceae</taxon>
        <taxon>Thalictroideae</taxon>
        <taxon>Aquilegia</taxon>
    </lineage>
</organism>
<protein>
    <recommendedName>
        <fullName evidence="7">SANT domain-containing protein</fullName>
    </recommendedName>
</protein>
<dbReference type="PANTHER" id="PTHR12802">
    <property type="entry name" value="SWI/SNF COMPLEX-RELATED"/>
    <property type="match status" value="1"/>
</dbReference>
<dbReference type="SUPFAM" id="SSF46689">
    <property type="entry name" value="Homeodomain-like"/>
    <property type="match status" value="1"/>
</dbReference>
<keyword evidence="6" id="KW-0472">Membrane</keyword>
<keyword evidence="9" id="KW-1185">Reference proteome</keyword>
<dbReference type="InterPro" id="IPR017884">
    <property type="entry name" value="SANT_dom"/>
</dbReference>
<evidence type="ECO:0000256" key="4">
    <source>
        <dbReference type="ARBA" id="ARBA00023242"/>
    </source>
</evidence>
<evidence type="ECO:0000259" key="7">
    <source>
        <dbReference type="PROSITE" id="PS51293"/>
    </source>
</evidence>
<keyword evidence="1" id="KW-0805">Transcription regulation</keyword>
<dbReference type="STRING" id="218851.A0A2G5D6J7"/>
<dbReference type="Gene3D" id="1.10.10.60">
    <property type="entry name" value="Homeodomain-like"/>
    <property type="match status" value="1"/>
</dbReference>
<evidence type="ECO:0000313" key="9">
    <source>
        <dbReference type="Proteomes" id="UP000230069"/>
    </source>
</evidence>
<evidence type="ECO:0000256" key="5">
    <source>
        <dbReference type="SAM" id="MobiDB-lite"/>
    </source>
</evidence>
<dbReference type="InParanoid" id="A0A2G5D6J7"/>